<proteinExistence type="predicted"/>
<feature type="transmembrane region" description="Helical" evidence="1">
    <location>
        <begin position="25"/>
        <end position="45"/>
    </location>
</feature>
<dbReference type="eggNOG" id="COG1262">
    <property type="taxonomic scope" value="Bacteria"/>
</dbReference>
<dbReference type="AlphaFoldDB" id="F0RZ28"/>
<dbReference type="STRING" id="158189.SpiBuddy_1410"/>
<dbReference type="InterPro" id="IPR005532">
    <property type="entry name" value="SUMF_dom"/>
</dbReference>
<dbReference type="InterPro" id="IPR051043">
    <property type="entry name" value="Sulfatase_Mod_Factor_Kinase"/>
</dbReference>
<gene>
    <name evidence="3" type="ordered locus">SpiBuddy_1410</name>
</gene>
<dbReference type="PANTHER" id="PTHR23150">
    <property type="entry name" value="SULFATASE MODIFYING FACTOR 1, 2"/>
    <property type="match status" value="1"/>
</dbReference>
<accession>F0RZ28</accession>
<dbReference type="RefSeq" id="WP_013607085.1">
    <property type="nucleotide sequence ID" value="NC_015152.1"/>
</dbReference>
<protein>
    <recommendedName>
        <fullName evidence="2">Sulfatase-modifying factor enzyme-like domain-containing protein</fullName>
    </recommendedName>
</protein>
<feature type="domain" description="Sulfatase-modifying factor enzyme-like" evidence="2">
    <location>
        <begin position="264"/>
        <end position="382"/>
    </location>
</feature>
<keyword evidence="1" id="KW-0812">Transmembrane</keyword>
<dbReference type="HOGENOM" id="CLU_564873_0_0_12"/>
<dbReference type="Proteomes" id="UP000008466">
    <property type="component" value="Chromosome"/>
</dbReference>
<evidence type="ECO:0000313" key="3">
    <source>
        <dbReference type="EMBL" id="ADY13235.1"/>
    </source>
</evidence>
<dbReference type="Gene3D" id="3.90.1580.10">
    <property type="entry name" value="paralog of FGE (formylglycine-generating enzyme)"/>
    <property type="match status" value="1"/>
</dbReference>
<evidence type="ECO:0000256" key="1">
    <source>
        <dbReference type="SAM" id="Phobius"/>
    </source>
</evidence>
<dbReference type="PANTHER" id="PTHR23150:SF19">
    <property type="entry name" value="FORMYLGLYCINE-GENERATING ENZYME"/>
    <property type="match status" value="1"/>
</dbReference>
<dbReference type="EMBL" id="CP002541">
    <property type="protein sequence ID" value="ADY13235.1"/>
    <property type="molecule type" value="Genomic_DNA"/>
</dbReference>
<keyword evidence="4" id="KW-1185">Reference proteome</keyword>
<evidence type="ECO:0000259" key="2">
    <source>
        <dbReference type="Pfam" id="PF03781"/>
    </source>
</evidence>
<keyword evidence="1" id="KW-1133">Transmembrane helix</keyword>
<dbReference type="KEGG" id="sbu:SpiBuddy_1410"/>
<dbReference type="GO" id="GO:0120147">
    <property type="term" value="F:formylglycine-generating oxidase activity"/>
    <property type="evidence" value="ECO:0007669"/>
    <property type="project" value="TreeGrafter"/>
</dbReference>
<dbReference type="InterPro" id="IPR042095">
    <property type="entry name" value="SUMF_sf"/>
</dbReference>
<organism evidence="3 4">
    <name type="scientific">Sphaerochaeta globosa (strain ATCC BAA-1886 / DSM 22777 / Buddy)</name>
    <name type="common">Spirochaeta sp. (strain Buddy)</name>
    <dbReference type="NCBI Taxonomy" id="158189"/>
    <lineage>
        <taxon>Bacteria</taxon>
        <taxon>Pseudomonadati</taxon>
        <taxon>Spirochaetota</taxon>
        <taxon>Spirochaetia</taxon>
        <taxon>Spirochaetales</taxon>
        <taxon>Sphaerochaetaceae</taxon>
        <taxon>Sphaerochaeta</taxon>
    </lineage>
</organism>
<dbReference type="InterPro" id="IPR016187">
    <property type="entry name" value="CTDL_fold"/>
</dbReference>
<reference evidence="4" key="1">
    <citation type="submission" date="2011-02" db="EMBL/GenBank/DDBJ databases">
        <title>Complete sequence of Spirochaeta sp. Buddy.</title>
        <authorList>
            <person name="Lucas S."/>
            <person name="Copeland A."/>
            <person name="Lapidus A."/>
            <person name="Cheng J.-F."/>
            <person name="Goodwin L."/>
            <person name="Pitluck S."/>
            <person name="Zeytun A."/>
            <person name="Detter J.C."/>
            <person name="Han C."/>
            <person name="Tapia R."/>
            <person name="Land M."/>
            <person name="Hauser L."/>
            <person name="Kyrpides N."/>
            <person name="Ivanova N."/>
            <person name="Mikhailova N."/>
            <person name="Pagani I."/>
            <person name="Ritalahti K.M."/>
            <person name="Loeffler F.E."/>
            <person name="Woyke T."/>
        </authorList>
    </citation>
    <scope>NUCLEOTIDE SEQUENCE [LARGE SCALE GENOMIC DNA]</scope>
    <source>
        <strain evidence="4">ATCC BAA-1886 / DSM 22777 / Buddy</strain>
    </source>
</reference>
<name>F0RZ28_SPHGB</name>
<sequence length="483" mass="53417">MKRRIVLPEVEAVKLPVLFNMRPGVYLFILYAILLIVILFCVAYLPGILKGGRYVTFSAPLAETGIVLDGTYLGATDNQYFIASGEHEVAYMKGGVQYATYALDVDHPVFLTWFFHRTKTIDAPQLALGSDMKFKIIHFDLEQIQQASAILTYDAVTRYEPVFSNLVSDLKSLDIQKETFEQALELALLYITNETMLLDAQQALQKYQIALTAFMQQTLESATSLFATANASTGLSEKVGSLVKKETSLQAGEFEIPGYRYPQASFVMGTLTGQNYPAINEAGIKVTTPSFALSTYEVSQYQWALFLQENPMWEKANLASLVEQGLVDEAYLAGLSPSTIFVTNKPIHTISYFAAQAFCEWLSSKTGKTVFLPSESMWTIAAYSHSNLKFDASLSPIPSPLKEPVSLLGGVWELTQTPYIPLARITDYQKALALHESFGLTTQPIVKGGSYLNDAKTISSNTVGVVDPDVCGDLIGFRVAWYE</sequence>
<dbReference type="OrthoDB" id="350046at2"/>
<evidence type="ECO:0000313" key="4">
    <source>
        <dbReference type="Proteomes" id="UP000008466"/>
    </source>
</evidence>
<dbReference type="SUPFAM" id="SSF56436">
    <property type="entry name" value="C-type lectin-like"/>
    <property type="match status" value="1"/>
</dbReference>
<dbReference type="Pfam" id="PF03781">
    <property type="entry name" value="FGE-sulfatase"/>
    <property type="match status" value="1"/>
</dbReference>
<keyword evidence="1" id="KW-0472">Membrane</keyword>